<proteinExistence type="predicted"/>
<feature type="region of interest" description="Disordered" evidence="1">
    <location>
        <begin position="1"/>
        <end position="211"/>
    </location>
</feature>
<organism evidence="2 3">
    <name type="scientific">Agaricus bisporus var. burnettii (strain JB137-S8 / ATCC MYA-4627 / FGSC 10392)</name>
    <name type="common">White button mushroom</name>
    <dbReference type="NCBI Taxonomy" id="597362"/>
    <lineage>
        <taxon>Eukaryota</taxon>
        <taxon>Fungi</taxon>
        <taxon>Dikarya</taxon>
        <taxon>Basidiomycota</taxon>
        <taxon>Agaricomycotina</taxon>
        <taxon>Agaricomycetes</taxon>
        <taxon>Agaricomycetidae</taxon>
        <taxon>Agaricales</taxon>
        <taxon>Agaricineae</taxon>
        <taxon>Agaricaceae</taxon>
        <taxon>Agaricus</taxon>
    </lineage>
</organism>
<dbReference type="HOGENOM" id="CLU_1307428_0_0_1"/>
<keyword evidence="3" id="KW-1185">Reference proteome</keyword>
<feature type="compositionally biased region" description="Basic and acidic residues" evidence="1">
    <location>
        <begin position="128"/>
        <end position="161"/>
    </location>
</feature>
<feature type="compositionally biased region" description="Acidic residues" evidence="1">
    <location>
        <begin position="196"/>
        <end position="211"/>
    </location>
</feature>
<dbReference type="Proteomes" id="UP000008493">
    <property type="component" value="Unassembled WGS sequence"/>
</dbReference>
<dbReference type="InParanoid" id="K5WT76"/>
<evidence type="ECO:0000313" key="2">
    <source>
        <dbReference type="EMBL" id="EKM73958.1"/>
    </source>
</evidence>
<reference evidence="3" key="1">
    <citation type="journal article" date="2012" name="Proc. Natl. Acad. Sci. U.S.A.">
        <title>Genome sequence of the button mushroom Agaricus bisporus reveals mechanisms governing adaptation to a humic-rich ecological niche.</title>
        <authorList>
            <person name="Morin E."/>
            <person name="Kohler A."/>
            <person name="Baker A.R."/>
            <person name="Foulongne-Oriol M."/>
            <person name="Lombard V."/>
            <person name="Nagy L.G."/>
            <person name="Ohm R.A."/>
            <person name="Patyshakuliyeva A."/>
            <person name="Brun A."/>
            <person name="Aerts A.L."/>
            <person name="Bailey A.M."/>
            <person name="Billette C."/>
            <person name="Coutinho P.M."/>
            <person name="Deakin G."/>
            <person name="Doddapaneni H."/>
            <person name="Floudas D."/>
            <person name="Grimwood J."/>
            <person name="Hilden K."/>
            <person name="Kuees U."/>
            <person name="LaButti K.M."/>
            <person name="Lapidus A."/>
            <person name="Lindquist E.A."/>
            <person name="Lucas S.M."/>
            <person name="Murat C."/>
            <person name="Riley R.W."/>
            <person name="Salamov A.A."/>
            <person name="Schmutz J."/>
            <person name="Subramanian V."/>
            <person name="Woesten H.A.B."/>
            <person name="Xu J."/>
            <person name="Eastwood D.C."/>
            <person name="Foster G.D."/>
            <person name="Sonnenberg A.S."/>
            <person name="Cullen D."/>
            <person name="de Vries R.P."/>
            <person name="Lundell T."/>
            <person name="Hibbett D.S."/>
            <person name="Henrissat B."/>
            <person name="Burton K.S."/>
            <person name="Kerrigan R.W."/>
            <person name="Challen M.P."/>
            <person name="Grigoriev I.V."/>
            <person name="Martin F."/>
        </authorList>
    </citation>
    <scope>NUCLEOTIDE SEQUENCE [LARGE SCALE GENOMIC DNA]</scope>
    <source>
        <strain evidence="3">JB137-S8 / ATCC MYA-4627 / FGSC 10392</strain>
    </source>
</reference>
<dbReference type="GeneID" id="18828057"/>
<accession>K5WT76</accession>
<protein>
    <submittedName>
        <fullName evidence="2">Uncharacterized protein</fullName>
    </submittedName>
</protein>
<evidence type="ECO:0000256" key="1">
    <source>
        <dbReference type="SAM" id="MobiDB-lite"/>
    </source>
</evidence>
<dbReference type="EMBL" id="JH971810">
    <property type="protein sequence ID" value="EKM73958.1"/>
    <property type="molecule type" value="Genomic_DNA"/>
</dbReference>
<feature type="compositionally biased region" description="Basic and acidic residues" evidence="1">
    <location>
        <begin position="23"/>
        <end position="40"/>
    </location>
</feature>
<gene>
    <name evidence="2" type="ORF">AGABI1DRAFT_133822</name>
</gene>
<sequence length="211" mass="23962">MPVQTRPKNKTTHPGLALRQLQLRREENKKTKEAREEAKAAKAKAHLRHIQEVSDLETSEAELYKSAANTTPNPSYPEIVPSTKKWQAAQKRTPKRSNAKSAAMSSEIDDSDVDEEPVRRKRSTQLRDAIEEMKVKSRDNGRQRVEHIARKSTKRGHEKDPNLFLSPVAKRKKPPQTPANKGPRQRVKRIVVVDTSDGEDETADEEYNDVG</sequence>
<feature type="non-terminal residue" evidence="2">
    <location>
        <position position="211"/>
    </location>
</feature>
<dbReference type="AlphaFoldDB" id="K5WT76"/>
<name>K5WT76_AGABU</name>
<dbReference type="KEGG" id="abp:AGABI1DRAFT133822"/>
<dbReference type="OrthoDB" id="2677435at2759"/>
<evidence type="ECO:0000313" key="3">
    <source>
        <dbReference type="Proteomes" id="UP000008493"/>
    </source>
</evidence>
<dbReference type="RefSeq" id="XP_007335404.1">
    <property type="nucleotide sequence ID" value="XM_007335342.1"/>
</dbReference>